<gene>
    <name evidence="2" type="ORF">RUM43_006570</name>
</gene>
<feature type="compositionally biased region" description="Basic and acidic residues" evidence="1">
    <location>
        <begin position="75"/>
        <end position="86"/>
    </location>
</feature>
<organism evidence="2 3">
    <name type="scientific">Polyplax serrata</name>
    <name type="common">Common mouse louse</name>
    <dbReference type="NCBI Taxonomy" id="468196"/>
    <lineage>
        <taxon>Eukaryota</taxon>
        <taxon>Metazoa</taxon>
        <taxon>Ecdysozoa</taxon>
        <taxon>Arthropoda</taxon>
        <taxon>Hexapoda</taxon>
        <taxon>Insecta</taxon>
        <taxon>Pterygota</taxon>
        <taxon>Neoptera</taxon>
        <taxon>Paraneoptera</taxon>
        <taxon>Psocodea</taxon>
        <taxon>Troctomorpha</taxon>
        <taxon>Phthiraptera</taxon>
        <taxon>Anoplura</taxon>
        <taxon>Polyplacidae</taxon>
        <taxon>Polyplax</taxon>
    </lineage>
</organism>
<protein>
    <submittedName>
        <fullName evidence="2">Uncharacterized protein</fullName>
    </submittedName>
</protein>
<dbReference type="EMBL" id="JAWJWE010000037">
    <property type="protein sequence ID" value="KAK6626263.1"/>
    <property type="molecule type" value="Genomic_DNA"/>
</dbReference>
<feature type="compositionally biased region" description="Basic residues" evidence="1">
    <location>
        <begin position="36"/>
        <end position="45"/>
    </location>
</feature>
<dbReference type="AlphaFoldDB" id="A0AAN8P1I2"/>
<feature type="region of interest" description="Disordered" evidence="1">
    <location>
        <begin position="33"/>
        <end position="86"/>
    </location>
</feature>
<reference evidence="2 3" key="1">
    <citation type="submission" date="2023-10" db="EMBL/GenBank/DDBJ databases">
        <title>Genomes of two closely related lineages of the louse Polyplax serrata with different host specificities.</title>
        <authorList>
            <person name="Martinu J."/>
            <person name="Tarabai H."/>
            <person name="Stefka J."/>
            <person name="Hypsa V."/>
        </authorList>
    </citation>
    <scope>NUCLEOTIDE SEQUENCE [LARGE SCALE GENOMIC DNA]</scope>
    <source>
        <strain evidence="2">HR10_N</strain>
    </source>
</reference>
<evidence type="ECO:0000313" key="3">
    <source>
        <dbReference type="Proteomes" id="UP001372834"/>
    </source>
</evidence>
<name>A0AAN8P1I2_POLSC</name>
<comment type="caution">
    <text evidence="2">The sequence shown here is derived from an EMBL/GenBank/DDBJ whole genome shotgun (WGS) entry which is preliminary data.</text>
</comment>
<accession>A0AAN8P1I2</accession>
<proteinExistence type="predicted"/>
<sequence>MAEKGTKCPCSTCVHPPNEIKKELKMKGQALETGLRVRKQQHRRVPKTEPEAHTHDNHSQQSYPSANDANQLRHMVLDHVDRPLAL</sequence>
<feature type="compositionally biased region" description="Basic and acidic residues" evidence="1">
    <location>
        <begin position="46"/>
        <end position="58"/>
    </location>
</feature>
<dbReference type="Proteomes" id="UP001372834">
    <property type="component" value="Unassembled WGS sequence"/>
</dbReference>
<evidence type="ECO:0000313" key="2">
    <source>
        <dbReference type="EMBL" id="KAK6626263.1"/>
    </source>
</evidence>
<evidence type="ECO:0000256" key="1">
    <source>
        <dbReference type="SAM" id="MobiDB-lite"/>
    </source>
</evidence>
<feature type="compositionally biased region" description="Polar residues" evidence="1">
    <location>
        <begin position="59"/>
        <end position="70"/>
    </location>
</feature>